<evidence type="ECO:0000313" key="3">
    <source>
        <dbReference type="Proteomes" id="UP001217838"/>
    </source>
</evidence>
<dbReference type="RefSeq" id="WP_272011694.1">
    <property type="nucleotide sequence ID" value="NZ_JAQNDN010000028.1"/>
</dbReference>
<accession>A0ABT5BSP3</accession>
<feature type="region of interest" description="Disordered" evidence="1">
    <location>
        <begin position="99"/>
        <end position="203"/>
    </location>
</feature>
<dbReference type="Proteomes" id="UP001217838">
    <property type="component" value="Unassembled WGS sequence"/>
</dbReference>
<evidence type="ECO:0008006" key="4">
    <source>
        <dbReference type="Google" id="ProtNLM"/>
    </source>
</evidence>
<dbReference type="SUPFAM" id="SSF52047">
    <property type="entry name" value="RNI-like"/>
    <property type="match status" value="1"/>
</dbReference>
<feature type="compositionally biased region" description="Basic and acidic residues" evidence="1">
    <location>
        <begin position="180"/>
        <end position="194"/>
    </location>
</feature>
<dbReference type="EMBL" id="JAQNDN010000028">
    <property type="protein sequence ID" value="MDC0675997.1"/>
    <property type="molecule type" value="Genomic_DNA"/>
</dbReference>
<reference evidence="2 3" key="1">
    <citation type="submission" date="2022-11" db="EMBL/GenBank/DDBJ databases">
        <title>Minimal conservation of predation-associated metabolite biosynthetic gene clusters underscores biosynthetic potential of Myxococcota including descriptions for ten novel species: Archangium lansinium sp. nov., Myxococcus landrumus sp. nov., Nannocystis bai.</title>
        <authorList>
            <person name="Ahearne A."/>
            <person name="Stevens C."/>
            <person name="Dowd S."/>
        </authorList>
    </citation>
    <scope>NUCLEOTIDE SEQUENCE [LARGE SCALE GENOMIC DNA]</scope>
    <source>
        <strain evidence="2 3">NCELM</strain>
    </source>
</reference>
<dbReference type="InterPro" id="IPR032675">
    <property type="entry name" value="LRR_dom_sf"/>
</dbReference>
<feature type="compositionally biased region" description="Basic and acidic residues" evidence="1">
    <location>
        <begin position="129"/>
        <end position="140"/>
    </location>
</feature>
<gene>
    <name evidence="2" type="ORF">POL58_50165</name>
</gene>
<comment type="caution">
    <text evidence="2">The sequence shown here is derived from an EMBL/GenBank/DDBJ whole genome shotgun (WGS) entry which is preliminary data.</text>
</comment>
<sequence length="203" mass="22870">MRTGRVVPGGSLFAALFIAELRALNLLYALTSWDDPDAQFLELLRRAPALRHLDLAHNDLGEPALIALATCSQARQLRRLVLTGNAAAPAPRRAFAAAGHADIVEDPRRRRRRGRRRRRRVNRRSPRRHPADERAVRTRLLDLPSRPGPTREHVATGRRARPRQLGRSSVASGQRRHTHDARTQPRISDPDGLRPRPAPCSPW</sequence>
<evidence type="ECO:0000256" key="1">
    <source>
        <dbReference type="SAM" id="MobiDB-lite"/>
    </source>
</evidence>
<evidence type="ECO:0000313" key="2">
    <source>
        <dbReference type="EMBL" id="MDC0675997.1"/>
    </source>
</evidence>
<organism evidence="2 3">
    <name type="scientific">Nannocystis radixulma</name>
    <dbReference type="NCBI Taxonomy" id="2995305"/>
    <lineage>
        <taxon>Bacteria</taxon>
        <taxon>Pseudomonadati</taxon>
        <taxon>Myxococcota</taxon>
        <taxon>Polyangia</taxon>
        <taxon>Nannocystales</taxon>
        <taxon>Nannocystaceae</taxon>
        <taxon>Nannocystis</taxon>
    </lineage>
</organism>
<proteinExistence type="predicted"/>
<dbReference type="Gene3D" id="3.80.10.10">
    <property type="entry name" value="Ribonuclease Inhibitor"/>
    <property type="match status" value="1"/>
</dbReference>
<keyword evidence="3" id="KW-1185">Reference proteome</keyword>
<name>A0ABT5BSP3_9BACT</name>
<feature type="compositionally biased region" description="Basic residues" evidence="1">
    <location>
        <begin position="109"/>
        <end position="128"/>
    </location>
</feature>
<protein>
    <recommendedName>
        <fullName evidence="4">Leucine Rich repeat-containing protein</fullName>
    </recommendedName>
</protein>